<keyword evidence="3" id="KW-1185">Reference proteome</keyword>
<dbReference type="GO" id="GO:0042776">
    <property type="term" value="P:proton motive force-driven mitochondrial ATP synthesis"/>
    <property type="evidence" value="ECO:0007669"/>
    <property type="project" value="TreeGrafter"/>
</dbReference>
<comment type="caution">
    <text evidence="2">The sequence shown here is derived from an EMBL/GenBank/DDBJ whole genome shotgun (WGS) entry which is preliminary data.</text>
</comment>
<dbReference type="Pfam" id="PF04627">
    <property type="entry name" value="ATP-synt_Eps"/>
    <property type="match status" value="1"/>
</dbReference>
<dbReference type="SUPFAM" id="SSF48690">
    <property type="entry name" value="Epsilon subunit of mitochondrial F1F0-ATP synthase"/>
    <property type="match status" value="1"/>
</dbReference>
<dbReference type="EMBL" id="CM026431">
    <property type="protein sequence ID" value="KAG0558524.1"/>
    <property type="molecule type" value="Genomic_DNA"/>
</dbReference>
<organism evidence="2 3">
    <name type="scientific">Ceratodon purpureus</name>
    <name type="common">Fire moss</name>
    <name type="synonym">Dicranum purpureum</name>
    <dbReference type="NCBI Taxonomy" id="3225"/>
    <lineage>
        <taxon>Eukaryota</taxon>
        <taxon>Viridiplantae</taxon>
        <taxon>Streptophyta</taxon>
        <taxon>Embryophyta</taxon>
        <taxon>Bryophyta</taxon>
        <taxon>Bryophytina</taxon>
        <taxon>Bryopsida</taxon>
        <taxon>Dicranidae</taxon>
        <taxon>Pseudoditrichales</taxon>
        <taxon>Ditrichaceae</taxon>
        <taxon>Ceratodon</taxon>
    </lineage>
</organism>
<dbReference type="PANTHER" id="PTHR12448:SF0">
    <property type="entry name" value="ATP SYNTHASE SUBUNIT EPSILON, MITOCHONDRIAL"/>
    <property type="match status" value="1"/>
</dbReference>
<dbReference type="OrthoDB" id="269124at2759"/>
<dbReference type="GO" id="GO:0046933">
    <property type="term" value="F:proton-transporting ATP synthase activity, rotational mechanism"/>
    <property type="evidence" value="ECO:0007669"/>
    <property type="project" value="InterPro"/>
</dbReference>
<sequence>MSGAAATSVAQAAAPYWRNAGMTYLSYANTCAAMVRNCLKEPFKTKALQREHAYYKFQPYADGAAQKAVVRESGAPASS</sequence>
<evidence type="ECO:0000313" key="2">
    <source>
        <dbReference type="EMBL" id="KAG0558524.1"/>
    </source>
</evidence>
<dbReference type="Proteomes" id="UP000822688">
    <property type="component" value="Chromosome 10"/>
</dbReference>
<reference evidence="2" key="1">
    <citation type="submission" date="2020-06" db="EMBL/GenBank/DDBJ databases">
        <title>WGS assembly of Ceratodon purpureus strain R40.</title>
        <authorList>
            <person name="Carey S.B."/>
            <person name="Jenkins J."/>
            <person name="Shu S."/>
            <person name="Lovell J.T."/>
            <person name="Sreedasyam A."/>
            <person name="Maumus F."/>
            <person name="Tiley G.P."/>
            <person name="Fernandez-Pozo N."/>
            <person name="Barry K."/>
            <person name="Chen C."/>
            <person name="Wang M."/>
            <person name="Lipzen A."/>
            <person name="Daum C."/>
            <person name="Saski C.A."/>
            <person name="Payton A.C."/>
            <person name="Mcbreen J.C."/>
            <person name="Conrad R.E."/>
            <person name="Kollar L.M."/>
            <person name="Olsson S."/>
            <person name="Huttunen S."/>
            <person name="Landis J.B."/>
            <person name="Wickett N.J."/>
            <person name="Johnson M.G."/>
            <person name="Rensing S.A."/>
            <person name="Grimwood J."/>
            <person name="Schmutz J."/>
            <person name="Mcdaniel S.F."/>
        </authorList>
    </citation>
    <scope>NUCLEOTIDE SEQUENCE</scope>
    <source>
        <strain evidence="2">R40</strain>
    </source>
</reference>
<evidence type="ECO:0000256" key="1">
    <source>
        <dbReference type="ARBA" id="ARBA00009502"/>
    </source>
</evidence>
<name>A0A8T0GJV6_CERPU</name>
<dbReference type="CDD" id="cd12153">
    <property type="entry name" value="F1-ATPase_epsilon"/>
    <property type="match status" value="1"/>
</dbReference>
<dbReference type="AlphaFoldDB" id="A0A8T0GJV6"/>
<comment type="similarity">
    <text evidence="1">Belongs to the eukaryotic ATPase epsilon family.</text>
</comment>
<accession>A0A8T0GJV6</accession>
<gene>
    <name evidence="2" type="ORF">KC19_10G034500</name>
</gene>
<dbReference type="GO" id="GO:0005743">
    <property type="term" value="C:mitochondrial inner membrane"/>
    <property type="evidence" value="ECO:0007669"/>
    <property type="project" value="InterPro"/>
</dbReference>
<evidence type="ECO:0008006" key="4">
    <source>
        <dbReference type="Google" id="ProtNLM"/>
    </source>
</evidence>
<protein>
    <recommendedName>
        <fullName evidence="4">ATP synthase subunit epsilon, mitochondrial</fullName>
    </recommendedName>
</protein>
<evidence type="ECO:0000313" key="3">
    <source>
        <dbReference type="Proteomes" id="UP000822688"/>
    </source>
</evidence>
<dbReference type="Gene3D" id="1.10.1620.20">
    <property type="entry name" value="ATP synthase, F1 complex, epsilon subunit superfamily, mitochondrial"/>
    <property type="match status" value="1"/>
</dbReference>
<dbReference type="GO" id="GO:0045259">
    <property type="term" value="C:proton-transporting ATP synthase complex"/>
    <property type="evidence" value="ECO:0007669"/>
    <property type="project" value="InterPro"/>
</dbReference>
<dbReference type="InterPro" id="IPR006721">
    <property type="entry name" value="ATP_synth_F1_esu_mt"/>
</dbReference>
<proteinExistence type="inferred from homology"/>
<dbReference type="PANTHER" id="PTHR12448">
    <property type="entry name" value="ATP SYNTHASE EPSILON CHAIN, MITOCHONDRIAL"/>
    <property type="match status" value="1"/>
</dbReference>
<dbReference type="InterPro" id="IPR036742">
    <property type="entry name" value="ATP_synth_F1_esu_sf_mt"/>
</dbReference>